<reference evidence="1 2" key="1">
    <citation type="submission" date="2018-11" db="EMBL/GenBank/DDBJ databases">
        <authorList>
            <consortium name="Pathogen Informatics"/>
        </authorList>
    </citation>
    <scope>NUCLEOTIDE SEQUENCE [LARGE SCALE GENOMIC DNA]</scope>
</reference>
<accession>A0A3P7JJ65</accession>
<protein>
    <submittedName>
        <fullName evidence="1">Uncharacterized protein</fullName>
    </submittedName>
</protein>
<dbReference type="Proteomes" id="UP000270094">
    <property type="component" value="Unassembled WGS sequence"/>
</dbReference>
<organism evidence="1 2">
    <name type="scientific">Strongylus vulgaris</name>
    <name type="common">Blood worm</name>
    <dbReference type="NCBI Taxonomy" id="40348"/>
    <lineage>
        <taxon>Eukaryota</taxon>
        <taxon>Metazoa</taxon>
        <taxon>Ecdysozoa</taxon>
        <taxon>Nematoda</taxon>
        <taxon>Chromadorea</taxon>
        <taxon>Rhabditida</taxon>
        <taxon>Rhabditina</taxon>
        <taxon>Rhabditomorpha</taxon>
        <taxon>Strongyloidea</taxon>
        <taxon>Strongylidae</taxon>
        <taxon>Strongylus</taxon>
    </lineage>
</organism>
<dbReference type="AlphaFoldDB" id="A0A3P7JJ65"/>
<proteinExistence type="predicted"/>
<evidence type="ECO:0000313" key="2">
    <source>
        <dbReference type="Proteomes" id="UP000270094"/>
    </source>
</evidence>
<keyword evidence="2" id="KW-1185">Reference proteome</keyword>
<dbReference type="EMBL" id="UYYB01106356">
    <property type="protein sequence ID" value="VDM79789.1"/>
    <property type="molecule type" value="Genomic_DNA"/>
</dbReference>
<name>A0A3P7JJ65_STRVU</name>
<sequence>MVGASMKLSCMYAYASKLRPNHRFWANVQLMKKNGTNDAVLDEQRQINTDRKPYMFFTLSSDNVKNPRDIYIYIKHNCVKNHTTMFRVKTVDVKMNSKNPAVKNVGTIFLP</sequence>
<evidence type="ECO:0000313" key="1">
    <source>
        <dbReference type="EMBL" id="VDM79789.1"/>
    </source>
</evidence>
<dbReference type="OrthoDB" id="10299378at2759"/>
<gene>
    <name evidence="1" type="ORF">SVUK_LOCUS14787</name>
</gene>